<dbReference type="Proteomes" id="UP001178507">
    <property type="component" value="Unassembled WGS sequence"/>
</dbReference>
<dbReference type="AlphaFoldDB" id="A0AA36I7I4"/>
<evidence type="ECO:0000313" key="3">
    <source>
        <dbReference type="Proteomes" id="UP001178507"/>
    </source>
</evidence>
<gene>
    <name evidence="2" type="ORF">EVOR1521_LOCUS9302</name>
</gene>
<keyword evidence="3" id="KW-1185">Reference proteome</keyword>
<sequence>MRSSPPWTVTIAQTAPSTRCKRVLSRIKKPEATAEAKTSFARGKQQKTPAHSGKRKVVGGQAARAVSWTNLGTAVDRARPGLQMGHQSPTGASSGAQLPWIFYVLQHENQKHLRLLGGPGLQMAVI</sequence>
<dbReference type="EMBL" id="CAUJNA010000835">
    <property type="protein sequence ID" value="CAJ1381701.1"/>
    <property type="molecule type" value="Genomic_DNA"/>
</dbReference>
<organism evidence="2 3">
    <name type="scientific">Effrenium voratum</name>
    <dbReference type="NCBI Taxonomy" id="2562239"/>
    <lineage>
        <taxon>Eukaryota</taxon>
        <taxon>Sar</taxon>
        <taxon>Alveolata</taxon>
        <taxon>Dinophyceae</taxon>
        <taxon>Suessiales</taxon>
        <taxon>Symbiodiniaceae</taxon>
        <taxon>Effrenium</taxon>
    </lineage>
</organism>
<protein>
    <submittedName>
        <fullName evidence="2">Uncharacterized protein</fullName>
    </submittedName>
</protein>
<proteinExistence type="predicted"/>
<comment type="caution">
    <text evidence="2">The sequence shown here is derived from an EMBL/GenBank/DDBJ whole genome shotgun (WGS) entry which is preliminary data.</text>
</comment>
<accession>A0AA36I7I4</accession>
<reference evidence="2" key="1">
    <citation type="submission" date="2023-08" db="EMBL/GenBank/DDBJ databases">
        <authorList>
            <person name="Chen Y."/>
            <person name="Shah S."/>
            <person name="Dougan E. K."/>
            <person name="Thang M."/>
            <person name="Chan C."/>
        </authorList>
    </citation>
    <scope>NUCLEOTIDE SEQUENCE</scope>
</reference>
<evidence type="ECO:0000256" key="1">
    <source>
        <dbReference type="SAM" id="MobiDB-lite"/>
    </source>
</evidence>
<name>A0AA36I7I4_9DINO</name>
<feature type="region of interest" description="Disordered" evidence="1">
    <location>
        <begin position="29"/>
        <end position="61"/>
    </location>
</feature>
<evidence type="ECO:0000313" key="2">
    <source>
        <dbReference type="EMBL" id="CAJ1381701.1"/>
    </source>
</evidence>